<feature type="domain" description="EGF-like" evidence="3">
    <location>
        <begin position="577"/>
        <end position="624"/>
    </location>
</feature>
<dbReference type="EMBL" id="CT868023">
    <property type="protein sequence ID" value="CAK63126.1"/>
    <property type="molecule type" value="Genomic_DNA"/>
</dbReference>
<feature type="domain" description="EGF-like" evidence="3">
    <location>
        <begin position="877"/>
        <end position="919"/>
    </location>
</feature>
<sequence>MIQACFAIILYMNCIIKVFGVREVVSTSFQEITFSDADNWVVNGAQPKLTKCSGYTLFGGYSVFGPNTVVAKTFALPPHYMITLQFGFYRIDSWDNQNFTIVMDGHPVRQIMAANDGSFYCGNQAMADRFYRFNIDFYHTSPSVVIQFKSNLTRTAYYNSWGIREIILFVEKCPERCIFCDIFKNGVSCLALSVFYKSWTQLNATEISSDGWNVYLGIAESTSCGSVALFGGYKKIGANTVLKQSFYNIPNHNELWIEFFFAKIGLWENIYLYLIVDGVLRSKLHSWEDGGNGFICEDSPQSQKTWFYRVRYYISHTSSQLDISIYIKNNISGIIEDDSIGIRDFLIYYNDCPEGTYRNGTYCYSCNKSCFKCDGPNLDDCTDCGDPIRYQKQLVAGQCTCLARMVEYDNIDGTTSCQTCHPKCQRCFMYFDNTVNQYCTMCIAGQNRVVSSQYMCVCGTGYGEDGISEVCFKCYYTCLHCNGLLANNCTTCSSQSNRILTSDSQCLCNQGYFDTGINEIICEKNCHNTCSSCASPSADQCTSCPVTRKPDRIGTTFGCLCNDSHKYSDDTQSECQECHFTCKTCYGAEYNNCLTCDENAFRNFSMRKCICSGGYYGENQLQCLPCHYTCLTCFGPAENNCLTCADSNNRVLKTNLCLCRDITYMQKQIGDAMCYKCSYRCSSCSNEIENCTACPPQSYRDLGVDNSCSCLAKMYDQPNNPICIPCHYTCLTCNGPQSNQCTACYAEIMRVSNQSGSCLCMDKYYEAGKPDCLPCSANCLTCVNSADNCISCKSDRYLQGNTCICQNKITGALISKYEVKGKTDCCHYSCLECYGSEFNQCTKCLDRESRILSNSTCVCAGHYFDIGQPKCKQCQYTCETCGMSTTCLTCAPNTFRTLSISRCICQQGYFDDGSNPICQKCHYSCSYCSSISTKCDTCSSTSNRVINPSIFTCDCVESYYDNGVETCSKCHYSCLACNQFGNQFCHSCKEKSISFRVFNQGFCQCLPGYFDDGVSPVCQKCLISCLTCLNTATYCTSCESTRNFEGNSCICKEGYFEKNQISCGKCDQNCLNCSIKSNMCTKCDQSLMRILNNVTQTCVCKTGTTEINGQCQYCDITCDTCSNLITNCTSCKSLRFLSSNKCNCIDGTYESSSDKQCLYCNKTCKTCIKKENYCTSCSDDLYRIFSSGNICVCKNGYYEDSVSLDCKPCDSSCLTCNTQPTYCLTCNAKYNLSLNVYNKCVCSTGLYFNSLSLKCEACNIKCLECKQQQECIECEQFTRYFDPDKLECPCKDGYYEVNAKTCQLCDYGCKTCQTSATKCLSCEALYYRFLNFNKCICLDGYYDIGIEMCQQCDTICLTCQKSSTQCTSCNQTQHFRSLSLNQCICQSGYYDIGQLVCQKCSNQCLTCTGQKDFCTSCDILQQRIDQSIINKCPCLKGFYQDVNDQCQKCHYKCQTCVQQNDNCLICTYSKTSNRLNISNNCICKDGYYDNNLQLDCQKCSPQCKLCQNSSNNCLTCYGDLRQEPPTCNCKHGFFETILGFCEPCENQCYNCDKSPSNCLSCKEGRVTQLCICQEGYYEIGQPQCDQCSFQCQTCKNSAINCLSCKGDRINMPICSCPDGFYDDYLNYSCQVCNWLCQTCNLNGCLICKANRILSPEMTCDQPLDSVSYPDTPWCSTCQVAVLNIRFSDDLLSIQVKFDFPLNPSFFINQFQENICSRILKDQTYQLLGKNPNCYIDSNDDTIIMLGVGKDPKILLGDLILFQENQIGHQGCDSLLIYFIFNEIKSPLNPVSPILIYDEPTQLINPCDDNIIPLKSILNDGLRSLIEIKWTYFVIGSNGKGNIDNFIASQTKYQILELVIPIQTLPKQSNITFEIEFKNFVAEFGVKSIRFQTHSGLFPTILWVSKPIYYTFEPIAIEFKIKKKVCLDTDATQVDKSQYSLSLIEVHKNDSNSRSSRVNYSEITSQNSFIVTIEKYILTPMVAYTFEQTTNDLILNFSTKKNITLEISSGGIMCQFNGTKKIQNFRKDTQIFISCKDLDTQYDWNQDPNIEIDINCVDFNRNSLCVDLQNKIIHINKTDPFQVIPKYTISPYTIQCWTVVAKKLSRSFKFQVKIVYIDQNFELLNVTYSQGYLKRPVNNYENLEFTINIPFQDRQYLLEYQVAIIYNFELIRILQSEYFQFQFNIFDQFQKFSEGNTINLKFLAQFTNEIIPCQEDLQLTVNLPPSCTVSLSEQIVQALKPQKIISNCLFSNAAPFTYQLRYFLHNQDLIDFLSRKNDYSLILSPYSSSNIMEGSFPFSDGFLLIQAMDSKGSYSNIQRQLNITQIVLNCSQINIQQYPLRYQISLLLEVILNHQDQQNCIDFSQQLYSYIKAFLNAEDDDDQFLVYQTVKVYKRIIRNRNNLNTSKRLLEDKQESCFQNSSKSFYVQSTLFNNSSFLNASSLQADLQYIMDTVQKMIKKLTDIKDQINKNDLFLNEKLYQSKVATLESLLIAQLLIDDIYLKIPMANINSTLDKEKIFQIAEGLIGLFEVISMHVNDYAKVNGPPLINDGEIIKWKLSKITKVQFNKQFNIERDQLDELIEFVQKEQIELNYNYLNLSQQLQTQLQDFYNVTTIKIYEKKQQRVYLQNHLYNNRSLHYQDPLTTYIIDMIQIPYCQEQVPLEKLYTYECVNINLKGQLFKCDFITEEIDNKTMVISCRCQKLGSIFLIQYHNNSALLQNDTFNPQENRIDNSNEKLDQQPILLFHGIFIVFSYLIYYELLQIEMRSKQLQIESRLETENSVDPAFFYVKTQQIIFYPGNFALFKKYFKFIHEVLSCFYMDDPILPKSYRFLQLSIKISIFILFSFLQLTLIDIFPISIISFANCGIYLLIRMILKIFQSIYRFGGKCSNSVIIFYLLIHFLCYLGLVLQLKQWQI</sequence>
<feature type="domain" description="EGF-like" evidence="3">
    <location>
        <begin position="1505"/>
        <end position="1542"/>
    </location>
</feature>
<dbReference type="HOGENOM" id="CLU_000518_0_0_1"/>
<evidence type="ECO:0000313" key="4">
    <source>
        <dbReference type="EMBL" id="CAK63126.1"/>
    </source>
</evidence>
<dbReference type="GeneID" id="5016308"/>
<keyword evidence="1" id="KW-0812">Transmembrane</keyword>
<feature type="domain" description="EGF-like" evidence="3">
    <location>
        <begin position="1159"/>
        <end position="1207"/>
    </location>
</feature>
<feature type="domain" description="EGF-like" evidence="3">
    <location>
        <begin position="774"/>
        <end position="804"/>
    </location>
</feature>
<dbReference type="InParanoid" id="A0BX59"/>
<feature type="domain" description="EGF-like" evidence="3">
    <location>
        <begin position="1027"/>
        <end position="1064"/>
    </location>
</feature>
<feature type="transmembrane region" description="Helical" evidence="1">
    <location>
        <begin position="2828"/>
        <end position="2847"/>
    </location>
</feature>
<feature type="domain" description="EGF-like" evidence="3">
    <location>
        <begin position="1120"/>
        <end position="1158"/>
    </location>
</feature>
<keyword evidence="2" id="KW-0732">Signal</keyword>
<feature type="transmembrane region" description="Helical" evidence="1">
    <location>
        <begin position="2741"/>
        <end position="2760"/>
    </location>
</feature>
<evidence type="ECO:0000256" key="1">
    <source>
        <dbReference type="SAM" id="Phobius"/>
    </source>
</evidence>
<keyword evidence="1" id="KW-0472">Membrane</keyword>
<dbReference type="SMART" id="SM00261">
    <property type="entry name" value="FU"/>
    <property type="match status" value="25"/>
</dbReference>
<feature type="domain" description="EGF-like" evidence="3">
    <location>
        <begin position="927"/>
        <end position="968"/>
    </location>
</feature>
<feature type="domain" description="EGF-like" evidence="3">
    <location>
        <begin position="480"/>
        <end position="523"/>
    </location>
</feature>
<gene>
    <name evidence="4" type="ORF">GSPATT00032978001</name>
</gene>
<dbReference type="SMART" id="SM00181">
    <property type="entry name" value="EGF"/>
    <property type="match status" value="17"/>
</dbReference>
<keyword evidence="1" id="KW-1133">Transmembrane helix</keyword>
<feature type="domain" description="EGF-like" evidence="3">
    <location>
        <begin position="1311"/>
        <end position="1350"/>
    </location>
</feature>
<dbReference type="PANTHER" id="PTHR15332">
    <property type="entry name" value="PROPROTEIN CONVERTASE SUBTILISIN_KEXIN TYPE 5-LIKE"/>
    <property type="match status" value="1"/>
</dbReference>
<dbReference type="SUPFAM" id="SSF57184">
    <property type="entry name" value="Growth factor receptor domain"/>
    <property type="match status" value="10"/>
</dbReference>
<dbReference type="PANTHER" id="PTHR15332:SF175">
    <property type="entry name" value="PROPROTEIN CONVERTASE SUBTILISIN_KEXIN TYPE 5-LIKE"/>
    <property type="match status" value="1"/>
</dbReference>
<feature type="domain" description="EGF-like" evidence="3">
    <location>
        <begin position="1208"/>
        <end position="1241"/>
    </location>
</feature>
<dbReference type="RefSeq" id="XP_001430524.1">
    <property type="nucleotide sequence ID" value="XM_001430487.1"/>
</dbReference>
<evidence type="ECO:0000259" key="3">
    <source>
        <dbReference type="SMART" id="SM00181"/>
    </source>
</evidence>
<feature type="chain" id="PRO_5002622756" description="EGF-like domain-containing protein" evidence="2">
    <location>
        <begin position="21"/>
        <end position="2915"/>
    </location>
</feature>
<dbReference type="KEGG" id="ptm:GSPATT00032978001"/>
<feature type="signal peptide" evidence="2">
    <location>
        <begin position="1"/>
        <end position="20"/>
    </location>
</feature>
<dbReference type="InterPro" id="IPR000742">
    <property type="entry name" value="EGF"/>
</dbReference>
<accession>A0BX59</accession>
<dbReference type="Gene3D" id="2.10.220.10">
    <property type="entry name" value="Hormone Receptor, Insulin-like Growth Factor Receptor 1, Chain A, domain 2"/>
    <property type="match status" value="10"/>
</dbReference>
<dbReference type="OrthoDB" id="302455at2759"/>
<feature type="domain" description="EGF-like" evidence="3">
    <location>
        <begin position="1593"/>
        <end position="1630"/>
    </location>
</feature>
<dbReference type="eggNOG" id="KOG3525">
    <property type="taxonomic scope" value="Eukaryota"/>
</dbReference>
<feature type="domain" description="EGF-like" evidence="3">
    <location>
        <begin position="976"/>
        <end position="1019"/>
    </location>
</feature>
<evidence type="ECO:0000313" key="5">
    <source>
        <dbReference type="Proteomes" id="UP000000600"/>
    </source>
</evidence>
<dbReference type="InterPro" id="IPR009030">
    <property type="entry name" value="Growth_fac_rcpt_cys_sf"/>
</dbReference>
<feature type="transmembrane region" description="Helical" evidence="1">
    <location>
        <begin position="2853"/>
        <end position="2870"/>
    </location>
</feature>
<organism evidence="4 5">
    <name type="scientific">Paramecium tetraurelia</name>
    <dbReference type="NCBI Taxonomy" id="5888"/>
    <lineage>
        <taxon>Eukaryota</taxon>
        <taxon>Sar</taxon>
        <taxon>Alveolata</taxon>
        <taxon>Ciliophora</taxon>
        <taxon>Intramacronucleata</taxon>
        <taxon>Oligohymenophorea</taxon>
        <taxon>Peniculida</taxon>
        <taxon>Parameciidae</taxon>
        <taxon>Paramecium</taxon>
    </lineage>
</organism>
<feature type="domain" description="EGF-like" evidence="3">
    <location>
        <begin position="1351"/>
        <end position="1398"/>
    </location>
</feature>
<feature type="transmembrane region" description="Helical" evidence="1">
    <location>
        <begin position="2891"/>
        <end position="2910"/>
    </location>
</feature>
<feature type="domain" description="EGF-like" evidence="3">
    <location>
        <begin position="1550"/>
        <end position="1585"/>
    </location>
</feature>
<reference evidence="4 5" key="1">
    <citation type="journal article" date="2006" name="Nature">
        <title>Global trends of whole-genome duplications revealed by the ciliate Paramecium tetraurelia.</title>
        <authorList>
            <consortium name="Genoscope"/>
            <person name="Aury J.-M."/>
            <person name="Jaillon O."/>
            <person name="Duret L."/>
            <person name="Noel B."/>
            <person name="Jubin C."/>
            <person name="Porcel B.M."/>
            <person name="Segurens B."/>
            <person name="Daubin V."/>
            <person name="Anthouard V."/>
            <person name="Aiach N."/>
            <person name="Arnaiz O."/>
            <person name="Billaut A."/>
            <person name="Beisson J."/>
            <person name="Blanc I."/>
            <person name="Bouhouche K."/>
            <person name="Camara F."/>
            <person name="Duharcourt S."/>
            <person name="Guigo R."/>
            <person name="Gogendeau D."/>
            <person name="Katinka M."/>
            <person name="Keller A.-M."/>
            <person name="Kissmehl R."/>
            <person name="Klotz C."/>
            <person name="Koll F."/>
            <person name="Le Moue A."/>
            <person name="Lepere C."/>
            <person name="Malinsky S."/>
            <person name="Nowacki M."/>
            <person name="Nowak J.K."/>
            <person name="Plattner H."/>
            <person name="Poulain J."/>
            <person name="Ruiz F."/>
            <person name="Serrano V."/>
            <person name="Zagulski M."/>
            <person name="Dessen P."/>
            <person name="Betermier M."/>
            <person name="Weissenbach J."/>
            <person name="Scarpelli C."/>
            <person name="Schachter V."/>
            <person name="Sperling L."/>
            <person name="Meyer E."/>
            <person name="Cohen J."/>
            <person name="Wincker P."/>
        </authorList>
    </citation>
    <scope>NUCLEOTIDE SEQUENCE [LARGE SCALE GENOMIC DNA]</scope>
    <source>
        <strain evidence="4 5">Stock d4-2</strain>
    </source>
</reference>
<name>A0BX59_PARTE</name>
<feature type="domain" description="EGF-like" evidence="3">
    <location>
        <begin position="1455"/>
        <end position="1497"/>
    </location>
</feature>
<evidence type="ECO:0000256" key="2">
    <source>
        <dbReference type="SAM" id="SignalP"/>
    </source>
</evidence>
<proteinExistence type="predicted"/>
<dbReference type="CDD" id="cd00064">
    <property type="entry name" value="FU"/>
    <property type="match status" value="3"/>
</dbReference>
<feature type="domain" description="EGF-like" evidence="3">
    <location>
        <begin position="1264"/>
        <end position="1303"/>
    </location>
</feature>
<protein>
    <recommendedName>
        <fullName evidence="3">EGF-like domain-containing protein</fullName>
    </recommendedName>
</protein>
<dbReference type="InterPro" id="IPR006212">
    <property type="entry name" value="Furin_repeat"/>
</dbReference>
<dbReference type="Proteomes" id="UP000000600">
    <property type="component" value="Unassembled WGS sequence"/>
</dbReference>
<keyword evidence="5" id="KW-1185">Reference proteome</keyword>